<dbReference type="EMBL" id="GL732523">
    <property type="protein sequence ID" value="EFX90000.1"/>
    <property type="molecule type" value="Genomic_DNA"/>
</dbReference>
<keyword evidence="1" id="KW-0812">Transmembrane</keyword>
<dbReference type="PROSITE" id="PS51257">
    <property type="entry name" value="PROKAR_LIPOPROTEIN"/>
    <property type="match status" value="1"/>
</dbReference>
<evidence type="ECO:0000256" key="1">
    <source>
        <dbReference type="SAM" id="Phobius"/>
    </source>
</evidence>
<feature type="transmembrane region" description="Helical" evidence="1">
    <location>
        <begin position="86"/>
        <end position="105"/>
    </location>
</feature>
<accession>E9FSA2</accession>
<organism evidence="2 3">
    <name type="scientific">Daphnia pulex</name>
    <name type="common">Water flea</name>
    <dbReference type="NCBI Taxonomy" id="6669"/>
    <lineage>
        <taxon>Eukaryota</taxon>
        <taxon>Metazoa</taxon>
        <taxon>Ecdysozoa</taxon>
        <taxon>Arthropoda</taxon>
        <taxon>Crustacea</taxon>
        <taxon>Branchiopoda</taxon>
        <taxon>Diplostraca</taxon>
        <taxon>Cladocera</taxon>
        <taxon>Anomopoda</taxon>
        <taxon>Daphniidae</taxon>
        <taxon>Daphnia</taxon>
    </lineage>
</organism>
<proteinExistence type="predicted"/>
<dbReference type="HOGENOM" id="CLU_1397628_0_0_1"/>
<evidence type="ECO:0000313" key="3">
    <source>
        <dbReference type="Proteomes" id="UP000000305"/>
    </source>
</evidence>
<dbReference type="InParanoid" id="E9FSA2"/>
<sequence>MNKLPPTDFVINLLSKLSVLGQQLIVSSCINFGTFTLLPDCSRMEDTTTEFYDKCMVYYHHFLVIWWLNFIMCSLSLTLSFDYRHCVLRSLVVFILTIWEFTFLHSSSTADDSLMPLFVFVFRSMIFGLLLWDIIIDVDFRNCILLVYDHFIGEIVNPFFDFLEDYVDAVDELPWVWNLIDGLDEISKFALCTNA</sequence>
<dbReference type="OrthoDB" id="6330977at2759"/>
<protein>
    <submittedName>
        <fullName evidence="2">Uncharacterized protein</fullName>
    </submittedName>
</protein>
<evidence type="ECO:0000313" key="2">
    <source>
        <dbReference type="EMBL" id="EFX90000.1"/>
    </source>
</evidence>
<feature type="transmembrane region" description="Helical" evidence="1">
    <location>
        <begin position="58"/>
        <end position="79"/>
    </location>
</feature>
<gene>
    <name evidence="2" type="ORF">DAPPUDRAFT_299852</name>
</gene>
<dbReference type="Proteomes" id="UP000000305">
    <property type="component" value="Unassembled WGS sequence"/>
</dbReference>
<dbReference type="AlphaFoldDB" id="E9FSA2"/>
<keyword evidence="3" id="KW-1185">Reference proteome</keyword>
<keyword evidence="1" id="KW-1133">Transmembrane helix</keyword>
<reference evidence="2 3" key="1">
    <citation type="journal article" date="2011" name="Science">
        <title>The ecoresponsive genome of Daphnia pulex.</title>
        <authorList>
            <person name="Colbourne J.K."/>
            <person name="Pfrender M.E."/>
            <person name="Gilbert D."/>
            <person name="Thomas W.K."/>
            <person name="Tucker A."/>
            <person name="Oakley T.H."/>
            <person name="Tokishita S."/>
            <person name="Aerts A."/>
            <person name="Arnold G.J."/>
            <person name="Basu M.K."/>
            <person name="Bauer D.J."/>
            <person name="Caceres C.E."/>
            <person name="Carmel L."/>
            <person name="Casola C."/>
            <person name="Choi J.H."/>
            <person name="Detter J.C."/>
            <person name="Dong Q."/>
            <person name="Dusheyko S."/>
            <person name="Eads B.D."/>
            <person name="Frohlich T."/>
            <person name="Geiler-Samerotte K.A."/>
            <person name="Gerlach D."/>
            <person name="Hatcher P."/>
            <person name="Jogdeo S."/>
            <person name="Krijgsveld J."/>
            <person name="Kriventseva E.V."/>
            <person name="Kultz D."/>
            <person name="Laforsch C."/>
            <person name="Lindquist E."/>
            <person name="Lopez J."/>
            <person name="Manak J.R."/>
            <person name="Muller J."/>
            <person name="Pangilinan J."/>
            <person name="Patwardhan R.P."/>
            <person name="Pitluck S."/>
            <person name="Pritham E.J."/>
            <person name="Rechtsteiner A."/>
            <person name="Rho M."/>
            <person name="Rogozin I.B."/>
            <person name="Sakarya O."/>
            <person name="Salamov A."/>
            <person name="Schaack S."/>
            <person name="Shapiro H."/>
            <person name="Shiga Y."/>
            <person name="Skalitzky C."/>
            <person name="Smith Z."/>
            <person name="Souvorov A."/>
            <person name="Sung W."/>
            <person name="Tang Z."/>
            <person name="Tsuchiya D."/>
            <person name="Tu H."/>
            <person name="Vos H."/>
            <person name="Wang M."/>
            <person name="Wolf Y.I."/>
            <person name="Yamagata H."/>
            <person name="Yamada T."/>
            <person name="Ye Y."/>
            <person name="Shaw J.R."/>
            <person name="Andrews J."/>
            <person name="Crease T.J."/>
            <person name="Tang H."/>
            <person name="Lucas S.M."/>
            <person name="Robertson H.M."/>
            <person name="Bork P."/>
            <person name="Koonin E.V."/>
            <person name="Zdobnov E.M."/>
            <person name="Grigoriev I.V."/>
            <person name="Lynch M."/>
            <person name="Boore J.L."/>
        </authorList>
    </citation>
    <scope>NUCLEOTIDE SEQUENCE [LARGE SCALE GENOMIC DNA]</scope>
</reference>
<feature type="transmembrane region" description="Helical" evidence="1">
    <location>
        <begin position="117"/>
        <end position="136"/>
    </location>
</feature>
<dbReference type="KEGG" id="dpx:DAPPUDRAFT_299852"/>
<keyword evidence="1" id="KW-0472">Membrane</keyword>
<name>E9FSA2_DAPPU</name>